<feature type="binding site" evidence="7">
    <location>
        <position position="19"/>
    </location>
    <ligand>
        <name>tRNA</name>
        <dbReference type="ChEBI" id="CHEBI:17843"/>
    </ligand>
</feature>
<dbReference type="PANTHER" id="PTHR17224">
    <property type="entry name" value="PEPTIDYL-TRNA HYDROLASE"/>
    <property type="match status" value="1"/>
</dbReference>
<dbReference type="GO" id="GO:0005737">
    <property type="term" value="C:cytoplasm"/>
    <property type="evidence" value="ECO:0007669"/>
    <property type="project" value="UniProtKB-SubCell"/>
</dbReference>
<keyword evidence="7" id="KW-0963">Cytoplasm</keyword>
<comment type="subcellular location">
    <subcellularLocation>
        <location evidence="7">Cytoplasm</location>
    </subcellularLocation>
</comment>
<dbReference type="GO" id="GO:0000049">
    <property type="term" value="F:tRNA binding"/>
    <property type="evidence" value="ECO:0007669"/>
    <property type="project" value="UniProtKB-UniRule"/>
</dbReference>
<dbReference type="InterPro" id="IPR036416">
    <property type="entry name" value="Pept_tRNA_hydro_sf"/>
</dbReference>
<dbReference type="PANTHER" id="PTHR17224:SF1">
    <property type="entry name" value="PEPTIDYL-TRNA HYDROLASE"/>
    <property type="match status" value="1"/>
</dbReference>
<feature type="site" description="Stabilizes the basic form of H active site to accept a proton" evidence="7">
    <location>
        <position position="96"/>
    </location>
</feature>
<dbReference type="Pfam" id="PF01195">
    <property type="entry name" value="Pept_tRNA_hydro"/>
    <property type="match status" value="1"/>
</dbReference>
<dbReference type="OrthoDB" id="9800507at2"/>
<organism evidence="10 11">
    <name type="scientific">Desulfobotulus mexicanus</name>
    <dbReference type="NCBI Taxonomy" id="2586642"/>
    <lineage>
        <taxon>Bacteria</taxon>
        <taxon>Pseudomonadati</taxon>
        <taxon>Thermodesulfobacteriota</taxon>
        <taxon>Desulfobacteria</taxon>
        <taxon>Desulfobacterales</taxon>
        <taxon>Desulfobacteraceae</taxon>
        <taxon>Desulfobotulus</taxon>
    </lineage>
</organism>
<dbReference type="EC" id="3.1.1.29" evidence="1 7"/>
<dbReference type="GO" id="GO:0004045">
    <property type="term" value="F:peptidyl-tRNA hydrolase activity"/>
    <property type="evidence" value="ECO:0007669"/>
    <property type="project" value="UniProtKB-UniRule"/>
</dbReference>
<comment type="function">
    <text evidence="7">Catalyzes the release of premature peptidyl moieties from peptidyl-tRNA molecules trapped in stalled 50S ribosomal subunits, and thus maintains levels of free tRNAs and 50S ribosomes.</text>
</comment>
<dbReference type="FunFam" id="3.40.50.1470:FF:000001">
    <property type="entry name" value="Peptidyl-tRNA hydrolase"/>
    <property type="match status" value="1"/>
</dbReference>
<keyword evidence="11" id="KW-1185">Reference proteome</keyword>
<evidence type="ECO:0000256" key="3">
    <source>
        <dbReference type="ARBA" id="ARBA00022801"/>
    </source>
</evidence>
<evidence type="ECO:0000256" key="9">
    <source>
        <dbReference type="RuleBase" id="RU004320"/>
    </source>
</evidence>
<dbReference type="PROSITE" id="PS01195">
    <property type="entry name" value="PEPT_TRNA_HYDROL_1"/>
    <property type="match status" value="1"/>
</dbReference>
<protein>
    <recommendedName>
        <fullName evidence="6 7">Peptidyl-tRNA hydrolase</fullName>
        <shortName evidence="7">Pth</shortName>
        <ecNumber evidence="1 7">3.1.1.29</ecNumber>
    </recommendedName>
</protein>
<keyword evidence="2 7" id="KW-0820">tRNA-binding</keyword>
<feature type="site" description="Discriminates between blocked and unblocked aminoacyl-tRNA" evidence="7">
    <location>
        <position position="14"/>
    </location>
</feature>
<dbReference type="GO" id="GO:0006515">
    <property type="term" value="P:protein quality control for misfolded or incompletely synthesized proteins"/>
    <property type="evidence" value="ECO:0007669"/>
    <property type="project" value="UniProtKB-UniRule"/>
</dbReference>
<keyword evidence="4 7" id="KW-0694">RNA-binding</keyword>
<dbReference type="EMBL" id="VDMB01000007">
    <property type="protein sequence ID" value="TYT74891.1"/>
    <property type="molecule type" value="Genomic_DNA"/>
</dbReference>
<evidence type="ECO:0000256" key="6">
    <source>
        <dbReference type="ARBA" id="ARBA00050038"/>
    </source>
</evidence>
<evidence type="ECO:0000313" key="11">
    <source>
        <dbReference type="Proteomes" id="UP000321899"/>
    </source>
</evidence>
<feature type="active site" description="Proton acceptor" evidence="7">
    <location>
        <position position="24"/>
    </location>
</feature>
<comment type="catalytic activity">
    <reaction evidence="7 8">
        <text>an N-acyl-L-alpha-aminoacyl-tRNA + H2O = an N-acyl-L-amino acid + a tRNA + H(+)</text>
        <dbReference type="Rhea" id="RHEA:54448"/>
        <dbReference type="Rhea" id="RHEA-COMP:10123"/>
        <dbReference type="Rhea" id="RHEA-COMP:13883"/>
        <dbReference type="ChEBI" id="CHEBI:15377"/>
        <dbReference type="ChEBI" id="CHEBI:15378"/>
        <dbReference type="ChEBI" id="CHEBI:59874"/>
        <dbReference type="ChEBI" id="CHEBI:78442"/>
        <dbReference type="ChEBI" id="CHEBI:138191"/>
        <dbReference type="EC" id="3.1.1.29"/>
    </reaction>
</comment>
<dbReference type="Proteomes" id="UP000321899">
    <property type="component" value="Unassembled WGS sequence"/>
</dbReference>
<evidence type="ECO:0000256" key="1">
    <source>
        <dbReference type="ARBA" id="ARBA00013260"/>
    </source>
</evidence>
<evidence type="ECO:0000256" key="5">
    <source>
        <dbReference type="ARBA" id="ARBA00038063"/>
    </source>
</evidence>
<feature type="binding site" evidence="7">
    <location>
        <position position="117"/>
    </location>
    <ligand>
        <name>tRNA</name>
        <dbReference type="ChEBI" id="CHEBI:17843"/>
    </ligand>
</feature>
<accession>A0A5Q4VFV1</accession>
<dbReference type="InterPro" id="IPR001328">
    <property type="entry name" value="Pept_tRNA_hydro"/>
</dbReference>
<gene>
    <name evidence="7" type="primary">pth</name>
    <name evidence="10" type="ORF">FIM25_07125</name>
</gene>
<comment type="similarity">
    <text evidence="5 7 9">Belongs to the PTH family.</text>
</comment>
<evidence type="ECO:0000256" key="4">
    <source>
        <dbReference type="ARBA" id="ARBA00022884"/>
    </source>
</evidence>
<dbReference type="InterPro" id="IPR018171">
    <property type="entry name" value="Pept_tRNA_hydro_CS"/>
</dbReference>
<dbReference type="GO" id="GO:0072344">
    <property type="term" value="P:rescue of stalled ribosome"/>
    <property type="evidence" value="ECO:0007669"/>
    <property type="project" value="UniProtKB-UniRule"/>
</dbReference>
<evidence type="ECO:0000256" key="7">
    <source>
        <dbReference type="HAMAP-Rule" id="MF_00083"/>
    </source>
</evidence>
<comment type="subunit">
    <text evidence="7">Monomer.</text>
</comment>
<dbReference type="SUPFAM" id="SSF53178">
    <property type="entry name" value="Peptidyl-tRNA hydrolase-like"/>
    <property type="match status" value="1"/>
</dbReference>
<keyword evidence="3 7" id="KW-0378">Hydrolase</keyword>
<dbReference type="AlphaFoldDB" id="A0A5Q4VFV1"/>
<name>A0A5Q4VFV1_9BACT</name>
<dbReference type="HAMAP" id="MF_00083">
    <property type="entry name" value="Pept_tRNA_hydro_bact"/>
    <property type="match status" value="1"/>
</dbReference>
<dbReference type="CDD" id="cd00462">
    <property type="entry name" value="PTH"/>
    <property type="match status" value="1"/>
</dbReference>
<comment type="caution">
    <text evidence="10">The sequence shown here is derived from an EMBL/GenBank/DDBJ whole genome shotgun (WGS) entry which is preliminary data.</text>
</comment>
<evidence type="ECO:0000256" key="8">
    <source>
        <dbReference type="RuleBase" id="RU000673"/>
    </source>
</evidence>
<reference evidence="10 11" key="1">
    <citation type="submission" date="2019-06" db="EMBL/GenBank/DDBJ databases">
        <title>Desulfobotulus mexicanus sp. nov., a novel sulfate-reducing bacterium isolated from the sediment of an alkaline crater lake in Mexico.</title>
        <authorList>
            <person name="Hirschler-Rea A."/>
        </authorList>
    </citation>
    <scope>NUCLEOTIDE SEQUENCE [LARGE SCALE GENOMIC DNA]</scope>
    <source>
        <strain evidence="10 11">PAR22N</strain>
    </source>
</reference>
<evidence type="ECO:0000256" key="2">
    <source>
        <dbReference type="ARBA" id="ARBA00022555"/>
    </source>
</evidence>
<dbReference type="NCBIfam" id="TIGR00447">
    <property type="entry name" value="pth"/>
    <property type="match status" value="1"/>
</dbReference>
<proteinExistence type="inferred from homology"/>
<dbReference type="PROSITE" id="PS01196">
    <property type="entry name" value="PEPT_TRNA_HYDROL_2"/>
    <property type="match status" value="1"/>
</dbReference>
<feature type="binding site" evidence="7">
    <location>
        <position position="69"/>
    </location>
    <ligand>
        <name>tRNA</name>
        <dbReference type="ChEBI" id="CHEBI:17843"/>
    </ligand>
</feature>
<feature type="binding site" evidence="7">
    <location>
        <position position="71"/>
    </location>
    <ligand>
        <name>tRNA</name>
        <dbReference type="ChEBI" id="CHEBI:17843"/>
    </ligand>
</feature>
<evidence type="ECO:0000313" key="10">
    <source>
        <dbReference type="EMBL" id="TYT74891.1"/>
    </source>
</evidence>
<sequence length="191" mass="21175">MNVKGPMMVAGLGNPGLRYAATRHNAGFQVVESLGEWGSISLDKKKFDAEFGRGRMGGCDVLLVRPQSYMNRSGIPVQKLCNFFDVAVSNLVVVYDDIDLPLGRIRIREKGGHGGHNGIRSLIEQLGTRDFSRVRIGVGRPEGEQDVADYVLSGFSKQEKEIWLRVVEKAREAVCCILQEGFSVAMQKYQL</sequence>
<dbReference type="Gene3D" id="3.40.50.1470">
    <property type="entry name" value="Peptidyl-tRNA hydrolase"/>
    <property type="match status" value="1"/>
</dbReference>
<comment type="function">
    <text evidence="7">Hydrolyzes ribosome-free peptidyl-tRNAs (with 1 or more amino acids incorporated), which drop off the ribosome during protein synthesis, or as a result of ribosome stalling.</text>
</comment>